<dbReference type="Pfam" id="PF00487">
    <property type="entry name" value="FA_desaturase"/>
    <property type="match status" value="1"/>
</dbReference>
<dbReference type="PANTHER" id="PTHR12879">
    <property type="entry name" value="SPHINGOLIPID DELTA 4 DESATURASE/C-4 HYDROXYLASE PROTEIN DES2"/>
    <property type="match status" value="1"/>
</dbReference>
<organism evidence="4 5">
    <name type="scientific">Canis lupus familiaris</name>
    <name type="common">Dog</name>
    <name type="synonym">Canis familiaris</name>
    <dbReference type="NCBI Taxonomy" id="9615"/>
    <lineage>
        <taxon>Eukaryota</taxon>
        <taxon>Metazoa</taxon>
        <taxon>Chordata</taxon>
        <taxon>Craniata</taxon>
        <taxon>Vertebrata</taxon>
        <taxon>Euteleostomi</taxon>
        <taxon>Mammalia</taxon>
        <taxon>Eutheria</taxon>
        <taxon>Laurasiatheria</taxon>
        <taxon>Carnivora</taxon>
        <taxon>Caniformia</taxon>
        <taxon>Canidae</taxon>
        <taxon>Canis</taxon>
    </lineage>
</organism>
<protein>
    <recommendedName>
        <fullName evidence="3">Fatty acid desaturase domain-containing protein</fullName>
    </recommendedName>
</protein>
<evidence type="ECO:0000313" key="5">
    <source>
        <dbReference type="Proteomes" id="UP000694429"/>
    </source>
</evidence>
<dbReference type="Proteomes" id="UP000694429">
    <property type="component" value="Chromosome 8"/>
</dbReference>
<evidence type="ECO:0000256" key="1">
    <source>
        <dbReference type="ARBA" id="ARBA00022516"/>
    </source>
</evidence>
<feature type="domain" description="Fatty acid desaturase" evidence="3">
    <location>
        <begin position="256"/>
        <end position="465"/>
    </location>
</feature>
<accession>A0A8C0MHX4</accession>
<name>A0A8C0MHX4_CANLF</name>
<evidence type="ECO:0000259" key="3">
    <source>
        <dbReference type="Pfam" id="PF00487"/>
    </source>
</evidence>
<dbReference type="AlphaFoldDB" id="A0A8C0MHX4"/>
<keyword evidence="2" id="KW-0443">Lipid metabolism</keyword>
<evidence type="ECO:0000256" key="2">
    <source>
        <dbReference type="ARBA" id="ARBA00023098"/>
    </source>
</evidence>
<sequence>MRRRLGGAGGGFCWLPGRGGPRFWDLRAPARRGISSRRGLCRPGARILHGDRYSAEHMAPLPSHTGTPTNPKMGLCGGSSGRRILSLSLPSRLPLPLLCVSPCILPGTVGSLPLKQPVPLPAGSDKVLWAGRRAEGPGCGDLGQLSRAVTSFPSEHKGEVTSWVSWRKGPGRICPWPGRFRALSVEGGGCPRLPGRSVGGSGEDAGDQHWLSRGCPAKYPAIKALMRPDPRLKWTVLALVLAQLLACRLARELPWRWLLFWAYAFGGCVNHSLTLAIHDISHNAAFGSGRAAHNRWLAVFANLPVGLPYAASFKKYHVDHHRYLGGDGLDVDVPTRLEGRLFCTPARKLLWLALQPLFYSLRPLCVHPKALTRMEVLNALVQLAADAALFALWGLKPVAYLLASSLLGLGLHPISGHFVAEHYMFLKGHETYSYYGPLNWITFNVGYHVEHHDFPSIPGCNLPQVGGARARGHPQPSGLAPSAAVPPRAPGCRGRLGAAGRAGARGRFMVKGTWWTENQSEPSCDINALRADVLGQTACPLCASASPSLSWGGTALGLAKGLPSPAPASPVPAHLVTAP</sequence>
<proteinExistence type="predicted"/>
<keyword evidence="1" id="KW-0444">Lipid biosynthesis</keyword>
<dbReference type="GO" id="GO:0006629">
    <property type="term" value="P:lipid metabolic process"/>
    <property type="evidence" value="ECO:0007669"/>
    <property type="project" value="UniProtKB-KW"/>
</dbReference>
<dbReference type="PANTHER" id="PTHR12879:SF21">
    <property type="entry name" value="SPHINGOLIPID DELTA(4)-DESATURASE_C4-MONOOXYGENASE DES2"/>
    <property type="match status" value="1"/>
</dbReference>
<reference evidence="4" key="1">
    <citation type="submission" date="2019-03" db="EMBL/GenBank/DDBJ databases">
        <authorList>
            <person name="Warren W.C."/>
            <person name="Johnson G.S."/>
        </authorList>
    </citation>
    <scope>NUCLEOTIDE SEQUENCE [LARGE SCALE GENOMIC DNA]</scope>
    <source>
        <strain evidence="4">Basenji</strain>
    </source>
</reference>
<evidence type="ECO:0000313" key="4">
    <source>
        <dbReference type="Ensembl" id="ENSCAFP00030010517.1"/>
    </source>
</evidence>
<dbReference type="Ensembl" id="ENSCAFT00030012005.1">
    <property type="protein sequence ID" value="ENSCAFP00030010517.1"/>
    <property type="gene ID" value="ENSCAFG00030006514.1"/>
</dbReference>
<dbReference type="InterPro" id="IPR005804">
    <property type="entry name" value="FA_desaturase_dom"/>
</dbReference>
<reference evidence="4" key="2">
    <citation type="submission" date="2025-08" db="UniProtKB">
        <authorList>
            <consortium name="Ensembl"/>
        </authorList>
    </citation>
    <scope>IDENTIFICATION</scope>
</reference>